<keyword evidence="8 13" id="KW-1133">Transmembrane helix</keyword>
<evidence type="ECO:0000256" key="6">
    <source>
        <dbReference type="ARBA" id="ARBA00022826"/>
    </source>
</evidence>
<evidence type="ECO:0000256" key="12">
    <source>
        <dbReference type="ARBA" id="ARBA00034430"/>
    </source>
</evidence>
<gene>
    <name evidence="14" type="ORF">BC335_2169</name>
</gene>
<accession>A0A386RGX7</accession>
<dbReference type="GO" id="GO:0016020">
    <property type="term" value="C:membrane"/>
    <property type="evidence" value="ECO:0007669"/>
    <property type="project" value="UniProtKB-SubCell"/>
</dbReference>
<evidence type="ECO:0000256" key="11">
    <source>
        <dbReference type="ARBA" id="ARBA00023303"/>
    </source>
</evidence>
<evidence type="ECO:0008006" key="16">
    <source>
        <dbReference type="Google" id="ProtNLM"/>
    </source>
</evidence>
<evidence type="ECO:0000256" key="8">
    <source>
        <dbReference type="ARBA" id="ARBA00022989"/>
    </source>
</evidence>
<evidence type="ECO:0000313" key="14">
    <source>
        <dbReference type="EMBL" id="AYE62518.1"/>
    </source>
</evidence>
<dbReference type="Proteomes" id="UP000267794">
    <property type="component" value="Chromosome"/>
</dbReference>
<evidence type="ECO:0000313" key="15">
    <source>
        <dbReference type="Proteomes" id="UP000267794"/>
    </source>
</evidence>
<feature type="transmembrane region" description="Helical" evidence="13">
    <location>
        <begin position="56"/>
        <end position="75"/>
    </location>
</feature>
<feature type="transmembrane region" description="Helical" evidence="13">
    <location>
        <begin position="194"/>
        <end position="213"/>
    </location>
</feature>
<keyword evidence="3" id="KW-0813">Transport</keyword>
<organism evidence="14 15">
    <name type="scientific">Lactobacillus helveticus</name>
    <name type="common">Lactobacillus suntoryeus</name>
    <dbReference type="NCBI Taxonomy" id="1587"/>
    <lineage>
        <taxon>Bacteria</taxon>
        <taxon>Bacillati</taxon>
        <taxon>Bacillota</taxon>
        <taxon>Bacilli</taxon>
        <taxon>Lactobacillales</taxon>
        <taxon>Lactobacillaceae</taxon>
        <taxon>Lactobacillus</taxon>
    </lineage>
</organism>
<dbReference type="GO" id="GO:0005267">
    <property type="term" value="F:potassium channel activity"/>
    <property type="evidence" value="ECO:0007669"/>
    <property type="project" value="UniProtKB-KW"/>
</dbReference>
<comment type="similarity">
    <text evidence="2">Belongs to the TMEM175 family.</text>
</comment>
<keyword evidence="10 13" id="KW-0472">Membrane</keyword>
<evidence type="ECO:0000256" key="5">
    <source>
        <dbReference type="ARBA" id="ARBA00022692"/>
    </source>
</evidence>
<evidence type="ECO:0000256" key="4">
    <source>
        <dbReference type="ARBA" id="ARBA00022538"/>
    </source>
</evidence>
<evidence type="ECO:0000256" key="9">
    <source>
        <dbReference type="ARBA" id="ARBA00023065"/>
    </source>
</evidence>
<evidence type="ECO:0000256" key="10">
    <source>
        <dbReference type="ARBA" id="ARBA00023136"/>
    </source>
</evidence>
<evidence type="ECO:0000256" key="13">
    <source>
        <dbReference type="SAM" id="Phobius"/>
    </source>
</evidence>
<keyword evidence="5 13" id="KW-0812">Transmembrane</keyword>
<keyword evidence="9" id="KW-0406">Ion transport</keyword>
<feature type="transmembrane region" description="Helical" evidence="13">
    <location>
        <begin position="151"/>
        <end position="173"/>
    </location>
</feature>
<protein>
    <recommendedName>
        <fullName evidence="16">DUF1211 domain-containing protein</fullName>
    </recommendedName>
</protein>
<keyword evidence="11" id="KW-0407">Ion channel</keyword>
<comment type="subcellular location">
    <subcellularLocation>
        <location evidence="1">Membrane</location>
        <topology evidence="1">Multi-pass membrane protein</topology>
    </subcellularLocation>
</comment>
<evidence type="ECO:0000256" key="1">
    <source>
        <dbReference type="ARBA" id="ARBA00004141"/>
    </source>
</evidence>
<reference evidence="14 15" key="1">
    <citation type="submission" date="2016-10" db="EMBL/GenBank/DDBJ databases">
        <title>Complete genomic sequencing of Lactobacillus helveticus LH99 and comparative genome analysis.</title>
        <authorList>
            <person name="Li N."/>
            <person name="You C."/>
            <person name="Liu Z."/>
        </authorList>
    </citation>
    <scope>NUCLEOTIDE SEQUENCE [LARGE SCALE GENOMIC DNA]</scope>
    <source>
        <strain evidence="14 15">LH99</strain>
    </source>
</reference>
<dbReference type="GO" id="GO:0015252">
    <property type="term" value="F:proton channel activity"/>
    <property type="evidence" value="ECO:0007669"/>
    <property type="project" value="InterPro"/>
</dbReference>
<feature type="transmembrane region" description="Helical" evidence="13">
    <location>
        <begin position="127"/>
        <end position="145"/>
    </location>
</feature>
<evidence type="ECO:0000256" key="7">
    <source>
        <dbReference type="ARBA" id="ARBA00022958"/>
    </source>
</evidence>
<keyword evidence="4" id="KW-0633">Potassium transport</keyword>
<dbReference type="AlphaFoldDB" id="A0A386RGX7"/>
<dbReference type="Pfam" id="PF06736">
    <property type="entry name" value="TMEM175"/>
    <property type="match status" value="1"/>
</dbReference>
<feature type="transmembrane region" description="Helical" evidence="13">
    <location>
        <begin position="87"/>
        <end position="106"/>
    </location>
</feature>
<dbReference type="InterPro" id="IPR010617">
    <property type="entry name" value="TMEM175-like"/>
</dbReference>
<dbReference type="RefSeq" id="WP_232585867.1">
    <property type="nucleotide sequence ID" value="NZ_CP017982.1"/>
</dbReference>
<comment type="catalytic activity">
    <reaction evidence="12">
        <text>K(+)(in) = K(+)(out)</text>
        <dbReference type="Rhea" id="RHEA:29463"/>
        <dbReference type="ChEBI" id="CHEBI:29103"/>
    </reaction>
</comment>
<dbReference type="EMBL" id="CP017982">
    <property type="protein sequence ID" value="AYE62518.1"/>
    <property type="molecule type" value="Genomic_DNA"/>
</dbReference>
<proteinExistence type="inferred from homology"/>
<name>A0A386RGX7_LACHE</name>
<sequence length="245" mass="28715">MFSLILQSAKKKELARKRAERSLQPLSPEEQSEWDQLRQYREKAIKESGAKLAEHVMTFNDGVIAIIITIVLVEIADPLSKSAYQDFFSQIFIYLISFFVVANFWYEIHYTFSFHIMRAGKMTMVCDFAFLANLSLIPVMTKWIMGDLSVLSVVCYGIVYFLVQIFELATEIVGMRSSLPHIKTFRKFWGRFSWLRFIWLFLLNLVFILISFVQPRLGMILYLAFLIINFVMPDNRSQRTRKGDK</sequence>
<feature type="transmembrane region" description="Helical" evidence="13">
    <location>
        <begin position="219"/>
        <end position="235"/>
    </location>
</feature>
<keyword evidence="7" id="KW-0630">Potassium</keyword>
<evidence type="ECO:0000256" key="2">
    <source>
        <dbReference type="ARBA" id="ARBA00006920"/>
    </source>
</evidence>
<evidence type="ECO:0000256" key="3">
    <source>
        <dbReference type="ARBA" id="ARBA00022448"/>
    </source>
</evidence>
<keyword evidence="6" id="KW-0631">Potassium channel</keyword>